<dbReference type="EMBL" id="CP002565">
    <property type="protein sequence ID" value="AEB68396.1"/>
    <property type="molecule type" value="Genomic_DNA"/>
</dbReference>
<reference evidence="1 2" key="1">
    <citation type="journal article" date="2011" name="J. Bacteriol.">
        <title>Complete genome sequence of Methanosaeta concilii, a specialist in aceticlastic methanogenesis.</title>
        <authorList>
            <person name="Barber R.D."/>
            <person name="Zhang L."/>
            <person name="Harnack M."/>
            <person name="Olson M.V."/>
            <person name="Kaul R."/>
            <person name="Ingram-Smith C."/>
            <person name="Smith K.S."/>
        </authorList>
    </citation>
    <scope>NUCLEOTIDE SEQUENCE [LARGE SCALE GENOMIC DNA]</scope>
    <source>
        <strain evidence="2">ATCC 5969 / DSM 3671 / JCM 10134 / NBRC 103675 / OCM 69 / GP-6</strain>
    </source>
</reference>
<gene>
    <name evidence="1" type="ordered locus">MCON_1793</name>
</gene>
<dbReference type="HOGENOM" id="CLU_116580_0_0_2"/>
<proteinExistence type="predicted"/>
<organism evidence="1 2">
    <name type="scientific">Methanothrix soehngenii (strain ATCC 5969 / DSM 3671 / JCM 10134 / NBRC 103675 / OCM 69 / GP-6)</name>
    <name type="common">Methanosaeta concilii</name>
    <dbReference type="NCBI Taxonomy" id="990316"/>
    <lineage>
        <taxon>Archaea</taxon>
        <taxon>Methanobacteriati</taxon>
        <taxon>Methanobacteriota</taxon>
        <taxon>Stenosarchaea group</taxon>
        <taxon>Methanomicrobia</taxon>
        <taxon>Methanotrichales</taxon>
        <taxon>Methanotrichaceae</taxon>
        <taxon>Methanothrix</taxon>
    </lineage>
</organism>
<name>F4BVG2_METSG</name>
<dbReference type="Proteomes" id="UP000007807">
    <property type="component" value="Chromosome"/>
</dbReference>
<dbReference type="AlphaFoldDB" id="F4BVG2"/>
<dbReference type="STRING" id="990316.MCON_1793"/>
<keyword evidence="2" id="KW-1185">Reference proteome</keyword>
<dbReference type="InParanoid" id="F4BVG2"/>
<evidence type="ECO:0008006" key="3">
    <source>
        <dbReference type="Google" id="ProtNLM"/>
    </source>
</evidence>
<evidence type="ECO:0000313" key="1">
    <source>
        <dbReference type="EMBL" id="AEB68396.1"/>
    </source>
</evidence>
<accession>F4BVG2</accession>
<evidence type="ECO:0000313" key="2">
    <source>
        <dbReference type="Proteomes" id="UP000007807"/>
    </source>
</evidence>
<sequence>MDAILKGFRAQIDVKGKLSEFYAYRYIKHLEAEHIIEEVEWRDTDGRPDFEFLYNGKKYLMECKNLRNKIYKRPPSYMVEIQRTRDSKQGLETRRYRVDHFDILAVCLFNQTQKWDYVFIRSKDLERWQEHPEYLEKMQRVPMTIEGLWKKDLIEILNSFEG</sequence>
<dbReference type="KEGG" id="mcj:MCON_1793"/>
<protein>
    <recommendedName>
        <fullName evidence="3">PD(D/E)XK endonuclease domain-containing protein</fullName>
    </recommendedName>
</protein>